<dbReference type="Pfam" id="PF02434">
    <property type="entry name" value="Fringe"/>
    <property type="match status" value="1"/>
</dbReference>
<feature type="transmembrane region" description="Helical" evidence="12">
    <location>
        <begin position="12"/>
        <end position="32"/>
    </location>
</feature>
<evidence type="ECO:0000259" key="13">
    <source>
        <dbReference type="Pfam" id="PF02434"/>
    </source>
</evidence>
<dbReference type="InterPro" id="IPR026050">
    <property type="entry name" value="C1GALT1/C1GALT1_chp1"/>
</dbReference>
<name>A0A9D4EIW9_DREPO</name>
<feature type="domain" description="Fringe-like glycosyltransferase" evidence="13">
    <location>
        <begin position="89"/>
        <end position="263"/>
    </location>
</feature>
<reference evidence="14" key="1">
    <citation type="journal article" date="2019" name="bioRxiv">
        <title>The Genome of the Zebra Mussel, Dreissena polymorpha: A Resource for Invasive Species Research.</title>
        <authorList>
            <person name="McCartney M.A."/>
            <person name="Auch B."/>
            <person name="Kono T."/>
            <person name="Mallez S."/>
            <person name="Zhang Y."/>
            <person name="Obille A."/>
            <person name="Becker A."/>
            <person name="Abrahante J.E."/>
            <person name="Garbe J."/>
            <person name="Badalamenti J.P."/>
            <person name="Herman A."/>
            <person name="Mangelson H."/>
            <person name="Liachko I."/>
            <person name="Sullivan S."/>
            <person name="Sone E.D."/>
            <person name="Koren S."/>
            <person name="Silverstein K.A.T."/>
            <person name="Beckman K.B."/>
            <person name="Gohl D.M."/>
        </authorList>
    </citation>
    <scope>NUCLEOTIDE SEQUENCE</scope>
    <source>
        <strain evidence="14">Duluth1</strain>
        <tissue evidence="14">Whole animal</tissue>
    </source>
</reference>
<evidence type="ECO:0000313" key="15">
    <source>
        <dbReference type="Proteomes" id="UP000828390"/>
    </source>
</evidence>
<evidence type="ECO:0000256" key="6">
    <source>
        <dbReference type="ARBA" id="ARBA00022679"/>
    </source>
</evidence>
<evidence type="ECO:0000256" key="10">
    <source>
        <dbReference type="ARBA" id="ARBA00022989"/>
    </source>
</evidence>
<dbReference type="Proteomes" id="UP000828390">
    <property type="component" value="Unassembled WGS sequence"/>
</dbReference>
<evidence type="ECO:0000256" key="11">
    <source>
        <dbReference type="ARBA" id="ARBA00023136"/>
    </source>
</evidence>
<keyword evidence="9" id="KW-0735">Signal-anchor</keyword>
<evidence type="ECO:0000256" key="1">
    <source>
        <dbReference type="ARBA" id="ARBA00004606"/>
    </source>
</evidence>
<keyword evidence="11 12" id="KW-0472">Membrane</keyword>
<dbReference type="GO" id="GO:0016263">
    <property type="term" value="F:glycoprotein-N-acetylgalactosamine 3-beta-galactosyltransferase activity"/>
    <property type="evidence" value="ECO:0007669"/>
    <property type="project" value="UniProtKB-EC"/>
</dbReference>
<dbReference type="InterPro" id="IPR003378">
    <property type="entry name" value="Fringe-like_glycosylTrfase"/>
</dbReference>
<dbReference type="EC" id="2.4.1.122" evidence="4"/>
<dbReference type="OrthoDB" id="414175at2759"/>
<accession>A0A9D4EIW9</accession>
<evidence type="ECO:0000313" key="14">
    <source>
        <dbReference type="EMBL" id="KAH3781182.1"/>
    </source>
</evidence>
<comment type="pathway">
    <text evidence="2">Protein modification; protein glycosylation.</text>
</comment>
<comment type="subcellular location">
    <subcellularLocation>
        <location evidence="1">Membrane</location>
        <topology evidence="1">Single-pass type II membrane protein</topology>
    </subcellularLocation>
</comment>
<evidence type="ECO:0000256" key="12">
    <source>
        <dbReference type="SAM" id="Phobius"/>
    </source>
</evidence>
<comment type="similarity">
    <text evidence="3">Belongs to the glycosyltransferase 31 family. Beta3-Gal-T subfamily.</text>
</comment>
<keyword evidence="10 12" id="KW-1133">Transmembrane helix</keyword>
<dbReference type="AlphaFoldDB" id="A0A9D4EIW9"/>
<dbReference type="PANTHER" id="PTHR23033">
    <property type="entry name" value="BETA1,3-GALACTOSYLTRANSFERASE"/>
    <property type="match status" value="1"/>
</dbReference>
<dbReference type="GO" id="GO:0000166">
    <property type="term" value="F:nucleotide binding"/>
    <property type="evidence" value="ECO:0007669"/>
    <property type="project" value="UniProtKB-KW"/>
</dbReference>
<keyword evidence="6" id="KW-0808">Transferase</keyword>
<reference evidence="14" key="2">
    <citation type="submission" date="2020-11" db="EMBL/GenBank/DDBJ databases">
        <authorList>
            <person name="McCartney M.A."/>
            <person name="Auch B."/>
            <person name="Kono T."/>
            <person name="Mallez S."/>
            <person name="Becker A."/>
            <person name="Gohl D.M."/>
            <person name="Silverstein K.A.T."/>
            <person name="Koren S."/>
            <person name="Bechman K.B."/>
            <person name="Herman A."/>
            <person name="Abrahante J.E."/>
            <person name="Garbe J."/>
        </authorList>
    </citation>
    <scope>NUCLEOTIDE SEQUENCE</scope>
    <source>
        <strain evidence="14">Duluth1</strain>
        <tissue evidence="14">Whole animal</tissue>
    </source>
</reference>
<keyword evidence="8" id="KW-0547">Nucleotide-binding</keyword>
<gene>
    <name evidence="14" type="ORF">DPMN_159008</name>
</gene>
<evidence type="ECO:0000256" key="8">
    <source>
        <dbReference type="ARBA" id="ARBA00022741"/>
    </source>
</evidence>
<keyword evidence="15" id="KW-1185">Reference proteome</keyword>
<sequence>MLIKLLGCRRSLRSASTLAGLICALLVLLYTLDKATSGRYIRIAFGGVKETGFSRPVEEYVSHLLKTDPRTAEFVDTSEADALFDKVRILCLILTTEANLHTRARAVNATWARRCNSHYFVLQTRYEKDDVIMTPYNDTRNNLIYKVRHAMIHAYTNLMGTFDWVLKADDDTYVILENLRFLLSNYDKDKPGYLGYHFNMYVENHGYMSGGAGYVMSVAALRQMVDSGLNNYACALTKTYLIAEVSEDFEIGKCLKIAGVPILSSMDVLGRETFHPYPFEQYLLDFLPEYLYDWSNTRPQRGYNCCSPFSISFHYMKPETMLMMDHLLYRIHIHGRNTAGNPAGKSIFRLERVENMRKPKVVIDKIA</sequence>
<dbReference type="EMBL" id="JAIWYP010000008">
    <property type="protein sequence ID" value="KAH3781182.1"/>
    <property type="molecule type" value="Genomic_DNA"/>
</dbReference>
<evidence type="ECO:0000256" key="5">
    <source>
        <dbReference type="ARBA" id="ARBA00022676"/>
    </source>
</evidence>
<evidence type="ECO:0000256" key="7">
    <source>
        <dbReference type="ARBA" id="ARBA00022692"/>
    </source>
</evidence>
<keyword evidence="5" id="KW-0328">Glycosyltransferase</keyword>
<evidence type="ECO:0000256" key="9">
    <source>
        <dbReference type="ARBA" id="ARBA00022968"/>
    </source>
</evidence>
<dbReference type="PANTHER" id="PTHR23033:SF14">
    <property type="entry name" value="GLYCOPROTEIN-N-ACETYLGALACTOSAMINE 3-BETA-GALACTOSYLTRANSFERASE 1-RELATED"/>
    <property type="match status" value="1"/>
</dbReference>
<evidence type="ECO:0000256" key="4">
    <source>
        <dbReference type="ARBA" id="ARBA00012557"/>
    </source>
</evidence>
<organism evidence="14 15">
    <name type="scientific">Dreissena polymorpha</name>
    <name type="common">Zebra mussel</name>
    <name type="synonym">Mytilus polymorpha</name>
    <dbReference type="NCBI Taxonomy" id="45954"/>
    <lineage>
        <taxon>Eukaryota</taxon>
        <taxon>Metazoa</taxon>
        <taxon>Spiralia</taxon>
        <taxon>Lophotrochozoa</taxon>
        <taxon>Mollusca</taxon>
        <taxon>Bivalvia</taxon>
        <taxon>Autobranchia</taxon>
        <taxon>Heteroconchia</taxon>
        <taxon>Euheterodonta</taxon>
        <taxon>Imparidentia</taxon>
        <taxon>Neoheterodontei</taxon>
        <taxon>Myida</taxon>
        <taxon>Dreissenoidea</taxon>
        <taxon>Dreissenidae</taxon>
        <taxon>Dreissena</taxon>
    </lineage>
</organism>
<proteinExistence type="inferred from homology"/>
<keyword evidence="7 12" id="KW-0812">Transmembrane</keyword>
<evidence type="ECO:0000256" key="2">
    <source>
        <dbReference type="ARBA" id="ARBA00004922"/>
    </source>
</evidence>
<evidence type="ECO:0000256" key="3">
    <source>
        <dbReference type="ARBA" id="ARBA00006462"/>
    </source>
</evidence>
<protein>
    <recommendedName>
        <fullName evidence="4">N-acetylgalactosaminide beta-1,3-galactosyltransferase</fullName>
        <ecNumber evidence="4">2.4.1.122</ecNumber>
    </recommendedName>
</protein>
<dbReference type="GO" id="GO:0016020">
    <property type="term" value="C:membrane"/>
    <property type="evidence" value="ECO:0007669"/>
    <property type="project" value="UniProtKB-SubCell"/>
</dbReference>
<comment type="caution">
    <text evidence="14">The sequence shown here is derived from an EMBL/GenBank/DDBJ whole genome shotgun (WGS) entry which is preliminary data.</text>
</comment>
<dbReference type="Gene3D" id="3.90.550.50">
    <property type="match status" value="1"/>
</dbReference>